<keyword evidence="1" id="KW-0378">Hydrolase</keyword>
<dbReference type="InterPro" id="IPR006311">
    <property type="entry name" value="TAT_signal"/>
</dbReference>
<dbReference type="Gene3D" id="2.40.260.10">
    <property type="entry name" value="Sortase"/>
    <property type="match status" value="1"/>
</dbReference>
<dbReference type="InterPro" id="IPR023365">
    <property type="entry name" value="Sortase_dom-sf"/>
</dbReference>
<gene>
    <name evidence="3" type="ORF">B0I29_1295</name>
</gene>
<reference evidence="3 4" key="1">
    <citation type="submission" date="2018-06" db="EMBL/GenBank/DDBJ databases">
        <title>Genomic Encyclopedia of Type Strains, Phase III (KMG-III): the genomes of soil and plant-associated and newly described type strains.</title>
        <authorList>
            <person name="Whitman W."/>
        </authorList>
    </citation>
    <scope>NUCLEOTIDE SEQUENCE [LARGE SCALE GENOMIC DNA]</scope>
    <source>
        <strain evidence="3 4">CGMCC 4.7090</strain>
    </source>
</reference>
<dbReference type="AlphaFoldDB" id="A0A327YWQ9"/>
<dbReference type="CDD" id="cd05829">
    <property type="entry name" value="Sortase_F"/>
    <property type="match status" value="1"/>
</dbReference>
<evidence type="ECO:0000256" key="1">
    <source>
        <dbReference type="ARBA" id="ARBA00022801"/>
    </source>
</evidence>
<name>A0A327YWQ9_9ACTN</name>
<dbReference type="GO" id="GO:0016787">
    <property type="term" value="F:hydrolase activity"/>
    <property type="evidence" value="ECO:0007669"/>
    <property type="project" value="UniProtKB-KW"/>
</dbReference>
<dbReference type="Pfam" id="PF04203">
    <property type="entry name" value="Sortase"/>
    <property type="match status" value="1"/>
</dbReference>
<comment type="caution">
    <text evidence="3">The sequence shown here is derived from an EMBL/GenBank/DDBJ whole genome shotgun (WGS) entry which is preliminary data.</text>
</comment>
<evidence type="ECO:0000313" key="3">
    <source>
        <dbReference type="EMBL" id="RAK25971.1"/>
    </source>
</evidence>
<evidence type="ECO:0000256" key="2">
    <source>
        <dbReference type="SAM" id="SignalP"/>
    </source>
</evidence>
<proteinExistence type="predicted"/>
<feature type="chain" id="PRO_5039113800" evidence="2">
    <location>
        <begin position="29"/>
        <end position="222"/>
    </location>
</feature>
<dbReference type="InterPro" id="IPR005754">
    <property type="entry name" value="Sortase"/>
</dbReference>
<keyword evidence="2" id="KW-0732">Signal</keyword>
<organism evidence="3 4">
    <name type="scientific">Actinoplanes lutulentus</name>
    <dbReference type="NCBI Taxonomy" id="1287878"/>
    <lineage>
        <taxon>Bacteria</taxon>
        <taxon>Bacillati</taxon>
        <taxon>Actinomycetota</taxon>
        <taxon>Actinomycetes</taxon>
        <taxon>Micromonosporales</taxon>
        <taxon>Micromonosporaceae</taxon>
        <taxon>Actinoplanes</taxon>
    </lineage>
</organism>
<keyword evidence="4" id="KW-1185">Reference proteome</keyword>
<sequence length="222" mass="23321">MHRMRRRSTMIAAMMLAAVTGLAAFALARPDEAPARPSLSAAVPSAVTAVPTPPAGDPVALTSGELLPTSEPTRLEIPRLRVDVPVIGLGLQTDGTMQVPDDAETVGWYTRAPTPGSLGPAVLAGHVDYQGAKGTFAGLTRLQDGDEVRVTRADGLTAVFTVTATTRYPKNKFPSEAVYGPIDHAGLRLITCGGDFDSRTGHYEDNIVVFAALNTATRQPSS</sequence>
<dbReference type="Proteomes" id="UP000249341">
    <property type="component" value="Unassembled WGS sequence"/>
</dbReference>
<accession>A0A327YWQ9</accession>
<dbReference type="PROSITE" id="PS51318">
    <property type="entry name" value="TAT"/>
    <property type="match status" value="1"/>
</dbReference>
<evidence type="ECO:0000313" key="4">
    <source>
        <dbReference type="Proteomes" id="UP000249341"/>
    </source>
</evidence>
<dbReference type="NCBIfam" id="NF033748">
    <property type="entry name" value="class_F_sortase"/>
    <property type="match status" value="1"/>
</dbReference>
<protein>
    <submittedName>
        <fullName evidence="3">Sortase family protein</fullName>
    </submittedName>
</protein>
<feature type="signal peptide" evidence="2">
    <location>
        <begin position="1"/>
        <end position="28"/>
    </location>
</feature>
<dbReference type="InterPro" id="IPR042001">
    <property type="entry name" value="Sortase_F"/>
</dbReference>
<dbReference type="SUPFAM" id="SSF63817">
    <property type="entry name" value="Sortase"/>
    <property type="match status" value="1"/>
</dbReference>
<dbReference type="EMBL" id="QLMJ01000029">
    <property type="protein sequence ID" value="RAK25971.1"/>
    <property type="molecule type" value="Genomic_DNA"/>
</dbReference>